<dbReference type="Proteomes" id="UP001614391">
    <property type="component" value="Unassembled WGS sequence"/>
</dbReference>
<evidence type="ECO:0000256" key="7">
    <source>
        <dbReference type="PROSITE-ProRule" id="PRU01232"/>
    </source>
</evidence>
<keyword evidence="5" id="KW-0130">Cell adhesion</keyword>
<evidence type="ECO:0000256" key="1">
    <source>
        <dbReference type="ARBA" id="ARBA00004191"/>
    </source>
</evidence>
<dbReference type="RefSeq" id="WP_030213014.1">
    <property type="nucleotide sequence ID" value="NZ_JBITYT010000009.1"/>
</dbReference>
<dbReference type="InterPro" id="IPR005528">
    <property type="entry name" value="ChpA-H"/>
</dbReference>
<name>A0ABW8CZW5_STRBI</name>
<keyword evidence="3" id="KW-0964">Secreted</keyword>
<feature type="domain" description="Chaplin" evidence="9">
    <location>
        <begin position="36"/>
        <end position="76"/>
    </location>
</feature>
<comment type="caution">
    <text evidence="10">The sequence shown here is derived from an EMBL/GenBank/DDBJ whole genome shotgun (WGS) entry which is preliminary data.</text>
</comment>
<evidence type="ECO:0000256" key="5">
    <source>
        <dbReference type="ARBA" id="ARBA00022889"/>
    </source>
</evidence>
<evidence type="ECO:0000256" key="6">
    <source>
        <dbReference type="ARBA" id="ARBA00023087"/>
    </source>
</evidence>
<keyword evidence="6 7" id="KW-0034">Amyloid</keyword>
<evidence type="ECO:0000256" key="8">
    <source>
        <dbReference type="SAM" id="SignalP"/>
    </source>
</evidence>
<proteinExistence type="predicted"/>
<protein>
    <submittedName>
        <fullName evidence="10">Chaplin ChpH</fullName>
    </submittedName>
</protein>
<evidence type="ECO:0000313" key="10">
    <source>
        <dbReference type="EMBL" id="MFI9121905.1"/>
    </source>
</evidence>
<evidence type="ECO:0000256" key="3">
    <source>
        <dbReference type="ARBA" id="ARBA00022525"/>
    </source>
</evidence>
<gene>
    <name evidence="10" type="primary">chpH</name>
    <name evidence="10" type="ORF">ACIGW0_21265</name>
</gene>
<accession>A0ABW8CZW5</accession>
<evidence type="ECO:0000313" key="11">
    <source>
        <dbReference type="Proteomes" id="UP001614391"/>
    </source>
</evidence>
<keyword evidence="2" id="KW-0134">Cell wall</keyword>
<feature type="signal peptide" evidence="8">
    <location>
        <begin position="1"/>
        <end position="25"/>
    </location>
</feature>
<comment type="subcellular location">
    <subcellularLocation>
        <location evidence="1">Secreted</location>
        <location evidence="1">Cell wall</location>
    </subcellularLocation>
</comment>
<reference evidence="10 11" key="1">
    <citation type="submission" date="2024-10" db="EMBL/GenBank/DDBJ databases">
        <title>The Natural Products Discovery Center: Release of the First 8490 Sequenced Strains for Exploring Actinobacteria Biosynthetic Diversity.</title>
        <authorList>
            <person name="Kalkreuter E."/>
            <person name="Kautsar S.A."/>
            <person name="Yang D."/>
            <person name="Bader C.D."/>
            <person name="Teijaro C.N."/>
            <person name="Fluegel L."/>
            <person name="Davis C.M."/>
            <person name="Simpson J.R."/>
            <person name="Lauterbach L."/>
            <person name="Steele A.D."/>
            <person name="Gui C."/>
            <person name="Meng S."/>
            <person name="Li G."/>
            <person name="Viehrig K."/>
            <person name="Ye F."/>
            <person name="Su P."/>
            <person name="Kiefer A.F."/>
            <person name="Nichols A."/>
            <person name="Cepeda A.J."/>
            <person name="Yan W."/>
            <person name="Fan B."/>
            <person name="Jiang Y."/>
            <person name="Adhikari A."/>
            <person name="Zheng C.-J."/>
            <person name="Schuster L."/>
            <person name="Cowan T.M."/>
            <person name="Smanski M.J."/>
            <person name="Chevrette M.G."/>
            <person name="De Carvalho L.P.S."/>
            <person name="Shen B."/>
        </authorList>
    </citation>
    <scope>NUCLEOTIDE SEQUENCE [LARGE SCALE GENOMIC DNA]</scope>
    <source>
        <strain evidence="10 11">NPDC053346</strain>
    </source>
</reference>
<evidence type="ECO:0000256" key="4">
    <source>
        <dbReference type="ARBA" id="ARBA00022729"/>
    </source>
</evidence>
<evidence type="ECO:0000259" key="9">
    <source>
        <dbReference type="PROSITE" id="PS51884"/>
    </source>
</evidence>
<dbReference type="EMBL" id="JBITYT010000009">
    <property type="protein sequence ID" value="MFI9121905.1"/>
    <property type="molecule type" value="Genomic_DNA"/>
</dbReference>
<sequence length="77" mass="7193">MIKKVVAAAAATGGLVLAGAGMAVADAGAQGAAIGSPGVLSGNVVQVPVHVPVNVCGNTVSVIGLLNPAFGNACVND</sequence>
<keyword evidence="11" id="KW-1185">Reference proteome</keyword>
<dbReference type="PROSITE" id="PS51884">
    <property type="entry name" value="CHAPLIN"/>
    <property type="match status" value="1"/>
</dbReference>
<evidence type="ECO:0000256" key="2">
    <source>
        <dbReference type="ARBA" id="ARBA00022512"/>
    </source>
</evidence>
<keyword evidence="4 8" id="KW-0732">Signal</keyword>
<feature type="chain" id="PRO_5046402377" evidence="8">
    <location>
        <begin position="26"/>
        <end position="77"/>
    </location>
</feature>
<dbReference type="Pfam" id="PF03777">
    <property type="entry name" value="ChpA-C"/>
    <property type="match status" value="1"/>
</dbReference>
<organism evidence="10 11">
    <name type="scientific">Streptomyces bikiniensis</name>
    <dbReference type="NCBI Taxonomy" id="1896"/>
    <lineage>
        <taxon>Bacteria</taxon>
        <taxon>Bacillati</taxon>
        <taxon>Actinomycetota</taxon>
        <taxon>Actinomycetes</taxon>
        <taxon>Kitasatosporales</taxon>
        <taxon>Streptomycetaceae</taxon>
        <taxon>Streptomyces</taxon>
    </lineage>
</organism>